<keyword evidence="7" id="KW-1185">Reference proteome</keyword>
<dbReference type="Gene3D" id="3.40.50.2300">
    <property type="match status" value="2"/>
</dbReference>
<proteinExistence type="inferred from homology"/>
<name>Z9JYE8_9MICO</name>
<dbReference type="eggNOG" id="COG0683">
    <property type="taxonomic scope" value="Bacteria"/>
</dbReference>
<comment type="caution">
    <text evidence="6">The sequence shown here is derived from an EMBL/GenBank/DDBJ whole genome shotgun (WGS) entry which is preliminary data.</text>
</comment>
<dbReference type="PROSITE" id="PS51318">
    <property type="entry name" value="TAT"/>
    <property type="match status" value="1"/>
</dbReference>
<dbReference type="STRING" id="396014.BF93_07315"/>
<evidence type="ECO:0000256" key="2">
    <source>
        <dbReference type="ARBA" id="ARBA00022729"/>
    </source>
</evidence>
<evidence type="ECO:0000313" key="6">
    <source>
        <dbReference type="EMBL" id="EWS82822.1"/>
    </source>
</evidence>
<dbReference type="PANTHER" id="PTHR30483:SF6">
    <property type="entry name" value="PERIPLASMIC BINDING PROTEIN OF ABC TRANSPORTER FOR NATURAL AMINO ACIDS"/>
    <property type="match status" value="1"/>
</dbReference>
<evidence type="ECO:0000256" key="3">
    <source>
        <dbReference type="SAM" id="MobiDB-lite"/>
    </source>
</evidence>
<dbReference type="PROSITE" id="PS51257">
    <property type="entry name" value="PROKAR_LIPOPROTEIN"/>
    <property type="match status" value="1"/>
</dbReference>
<protein>
    <submittedName>
        <fullName evidence="6">Amino acid ABC transporter substrate-binding protein</fullName>
    </submittedName>
</protein>
<dbReference type="EMBL" id="JDYK01000002">
    <property type="protein sequence ID" value="EWS82822.1"/>
    <property type="molecule type" value="Genomic_DNA"/>
</dbReference>
<evidence type="ECO:0000259" key="5">
    <source>
        <dbReference type="Pfam" id="PF13458"/>
    </source>
</evidence>
<feature type="chain" id="PRO_5004991230" evidence="4">
    <location>
        <begin position="24"/>
        <end position="458"/>
    </location>
</feature>
<dbReference type="PANTHER" id="PTHR30483">
    <property type="entry name" value="LEUCINE-SPECIFIC-BINDING PROTEIN"/>
    <property type="match status" value="1"/>
</dbReference>
<keyword evidence="2 4" id="KW-0732">Signal</keyword>
<dbReference type="HOGENOM" id="CLU_602274_0_0_11"/>
<dbReference type="Proteomes" id="UP000023067">
    <property type="component" value="Unassembled WGS sequence"/>
</dbReference>
<organism evidence="6 7">
    <name type="scientific">Brachybacterium phenoliresistens</name>
    <dbReference type="NCBI Taxonomy" id="396014"/>
    <lineage>
        <taxon>Bacteria</taxon>
        <taxon>Bacillati</taxon>
        <taxon>Actinomycetota</taxon>
        <taxon>Actinomycetes</taxon>
        <taxon>Micrococcales</taxon>
        <taxon>Dermabacteraceae</taxon>
        <taxon>Brachybacterium</taxon>
    </lineage>
</organism>
<reference evidence="6 7" key="1">
    <citation type="submission" date="2014-02" db="EMBL/GenBank/DDBJ databases">
        <title>Genome sequence of Brachybacterium phenoliresistens strain W13A50.</title>
        <authorList>
            <person name="Wang X."/>
        </authorList>
    </citation>
    <scope>NUCLEOTIDE SEQUENCE [LARGE SCALE GENOMIC DNA]</scope>
    <source>
        <strain evidence="6 7">W13A50</strain>
    </source>
</reference>
<sequence length="458" mass="47022">MSPTRRRVLASLSSGVLGAGALAACTPGGRRGRGRSRATTPPPTASERTAPTTPLILGSIGSTFGAPGQFEGQISLAIEEAVRRVNVLAGGVFAQDVVLETRAVVEAPGADVASQVEALAAAGVSVLISSLEDSQLLEAIPAAVEHQMLVLCPWSSSAAVRKDDASNGMLFRLAPDDTALASLWVKAAMENAPEGTVPGTIAYVSPDTLQGRSLLAELSEQAAPLGGTMVMETFYPADEDLDVQALAAQIAGAPPALLVLNGGAECGPLASAVHQATLDAGGRAQQAIPIRLGPNASVDYRDASLPPESLEQAEGFEPGGPVGVDVGDGLTFEDMMLNLDTSLLRRGYAYSQQAFDAVLIACLAARHALSVEGTAIAGSVPEVLSGTTECTDYGACDRLLQDAEDQGATGSIRYTGASGPLELGGNRDVRAGQLRRITWSAAAERIVEPDAISFEIPG</sequence>
<accession>Z9JYE8</accession>
<dbReference type="Pfam" id="PF13458">
    <property type="entry name" value="Peripla_BP_6"/>
    <property type="match status" value="1"/>
</dbReference>
<dbReference type="InterPro" id="IPR028081">
    <property type="entry name" value="Leu-bd"/>
</dbReference>
<gene>
    <name evidence="6" type="ORF">BF93_07315</name>
</gene>
<feature type="region of interest" description="Disordered" evidence="3">
    <location>
        <begin position="26"/>
        <end position="52"/>
    </location>
</feature>
<dbReference type="SUPFAM" id="SSF53822">
    <property type="entry name" value="Periplasmic binding protein-like I"/>
    <property type="match status" value="1"/>
</dbReference>
<dbReference type="AlphaFoldDB" id="Z9JYE8"/>
<dbReference type="PATRIC" id="fig|396014.3.peg.455"/>
<dbReference type="InterPro" id="IPR006311">
    <property type="entry name" value="TAT_signal"/>
</dbReference>
<evidence type="ECO:0000256" key="1">
    <source>
        <dbReference type="ARBA" id="ARBA00010062"/>
    </source>
</evidence>
<comment type="similarity">
    <text evidence="1">Belongs to the leucine-binding protein family.</text>
</comment>
<dbReference type="InterPro" id="IPR051010">
    <property type="entry name" value="BCAA_transport"/>
</dbReference>
<feature type="domain" description="Leucine-binding protein" evidence="5">
    <location>
        <begin position="75"/>
        <end position="280"/>
    </location>
</feature>
<evidence type="ECO:0000313" key="7">
    <source>
        <dbReference type="Proteomes" id="UP000023067"/>
    </source>
</evidence>
<feature type="signal peptide" evidence="4">
    <location>
        <begin position="1"/>
        <end position="23"/>
    </location>
</feature>
<dbReference type="InterPro" id="IPR028082">
    <property type="entry name" value="Peripla_BP_I"/>
</dbReference>
<evidence type="ECO:0000256" key="4">
    <source>
        <dbReference type="SAM" id="SignalP"/>
    </source>
</evidence>